<name>A0A1I2XJC8_9ACTN</name>
<dbReference type="Pfam" id="PF12680">
    <property type="entry name" value="SnoaL_2"/>
    <property type="match status" value="1"/>
</dbReference>
<gene>
    <name evidence="2" type="ORF">SAMN02787118_1481</name>
</gene>
<dbReference type="OrthoDB" id="7207122at2"/>
<reference evidence="2 3" key="1">
    <citation type="submission" date="2016-10" db="EMBL/GenBank/DDBJ databases">
        <authorList>
            <person name="de Groot N.N."/>
        </authorList>
    </citation>
    <scope>NUCLEOTIDE SEQUENCE [LARGE SCALE GENOMIC DNA]</scope>
    <source>
        <strain evidence="2 3">OK461</strain>
    </source>
</reference>
<organism evidence="2 3">
    <name type="scientific">Streptomyces mirabilis</name>
    <dbReference type="NCBI Taxonomy" id="68239"/>
    <lineage>
        <taxon>Bacteria</taxon>
        <taxon>Bacillati</taxon>
        <taxon>Actinomycetota</taxon>
        <taxon>Actinomycetes</taxon>
        <taxon>Kitasatosporales</taxon>
        <taxon>Streptomycetaceae</taxon>
        <taxon>Streptomyces</taxon>
    </lineage>
</organism>
<dbReference type="SUPFAM" id="SSF54427">
    <property type="entry name" value="NTF2-like"/>
    <property type="match status" value="1"/>
</dbReference>
<dbReference type="Gene3D" id="3.10.450.50">
    <property type="match status" value="1"/>
</dbReference>
<proteinExistence type="predicted"/>
<dbReference type="InterPro" id="IPR037401">
    <property type="entry name" value="SnoaL-like"/>
</dbReference>
<evidence type="ECO:0000313" key="3">
    <source>
        <dbReference type="Proteomes" id="UP000181942"/>
    </source>
</evidence>
<sequence>MLSNEPNTTDFSVVSTLLAAIEKGDMDEVRRCFAPTALTWHNFDEIEQDVPAMAAMLGHLCALSTSRSYEDRRITTVGSQAFLQHTLTAVLHSGGRFRMPAMMRVEIDSDGLVARIEEYFDSRVLDSLAKVS</sequence>
<feature type="domain" description="SnoaL-like" evidence="1">
    <location>
        <begin position="16"/>
        <end position="115"/>
    </location>
</feature>
<protein>
    <submittedName>
        <fullName evidence="2">SnoaL-like domain-containing protein</fullName>
    </submittedName>
</protein>
<evidence type="ECO:0000313" key="2">
    <source>
        <dbReference type="EMBL" id="SFH13594.1"/>
    </source>
</evidence>
<dbReference type="AlphaFoldDB" id="A0A1I2XJC8"/>
<dbReference type="InterPro" id="IPR032710">
    <property type="entry name" value="NTF2-like_dom_sf"/>
</dbReference>
<dbReference type="EMBL" id="FONR01000048">
    <property type="protein sequence ID" value="SFH13594.1"/>
    <property type="molecule type" value="Genomic_DNA"/>
</dbReference>
<evidence type="ECO:0000259" key="1">
    <source>
        <dbReference type="Pfam" id="PF12680"/>
    </source>
</evidence>
<dbReference type="RefSeq" id="WP_075033707.1">
    <property type="nucleotide sequence ID" value="NZ_FONR01000048.1"/>
</dbReference>
<accession>A0A1I2XJC8</accession>
<dbReference type="Proteomes" id="UP000181942">
    <property type="component" value="Unassembled WGS sequence"/>
</dbReference>